<evidence type="ECO:0000256" key="1">
    <source>
        <dbReference type="SAM" id="MobiDB-lite"/>
    </source>
</evidence>
<reference evidence="2" key="1">
    <citation type="journal article" date="2020" name="Stud. Mycol.">
        <title>101 Dothideomycetes genomes: a test case for predicting lifestyles and emergence of pathogens.</title>
        <authorList>
            <person name="Haridas S."/>
            <person name="Albert R."/>
            <person name="Binder M."/>
            <person name="Bloem J."/>
            <person name="Labutti K."/>
            <person name="Salamov A."/>
            <person name="Andreopoulos B."/>
            <person name="Baker S."/>
            <person name="Barry K."/>
            <person name="Bills G."/>
            <person name="Bluhm B."/>
            <person name="Cannon C."/>
            <person name="Castanera R."/>
            <person name="Culley D."/>
            <person name="Daum C."/>
            <person name="Ezra D."/>
            <person name="Gonzalez J."/>
            <person name="Henrissat B."/>
            <person name="Kuo A."/>
            <person name="Liang C."/>
            <person name="Lipzen A."/>
            <person name="Lutzoni F."/>
            <person name="Magnuson J."/>
            <person name="Mondo S."/>
            <person name="Nolan M."/>
            <person name="Ohm R."/>
            <person name="Pangilinan J."/>
            <person name="Park H.-J."/>
            <person name="Ramirez L."/>
            <person name="Alfaro M."/>
            <person name="Sun H."/>
            <person name="Tritt A."/>
            <person name="Yoshinaga Y."/>
            <person name="Zwiers L.-H."/>
            <person name="Turgeon B."/>
            <person name="Goodwin S."/>
            <person name="Spatafora J."/>
            <person name="Crous P."/>
            <person name="Grigoriev I."/>
        </authorList>
    </citation>
    <scope>NUCLEOTIDE SEQUENCE</scope>
    <source>
        <strain evidence="2">HMLAC05119</strain>
    </source>
</reference>
<evidence type="ECO:0000313" key="3">
    <source>
        <dbReference type="Proteomes" id="UP000800096"/>
    </source>
</evidence>
<keyword evidence="3" id="KW-1185">Reference proteome</keyword>
<proteinExistence type="predicted"/>
<gene>
    <name evidence="2" type="ORF">BDU57DRAFT_519869</name>
</gene>
<protein>
    <submittedName>
        <fullName evidence="2">Uncharacterized protein</fullName>
    </submittedName>
</protein>
<accession>A0A6A5QGS8</accession>
<sequence>MLYHKGEHWRLMGISLGLVAFFTVPPSVHNLVEVFRDRGRSARSANHAFPHRGSETAEWSSPQVW</sequence>
<name>A0A6A5QGS8_AMPQU</name>
<organism evidence="2 3">
    <name type="scientific">Ampelomyces quisqualis</name>
    <name type="common">Powdery mildew agent</name>
    <dbReference type="NCBI Taxonomy" id="50730"/>
    <lineage>
        <taxon>Eukaryota</taxon>
        <taxon>Fungi</taxon>
        <taxon>Dikarya</taxon>
        <taxon>Ascomycota</taxon>
        <taxon>Pezizomycotina</taxon>
        <taxon>Dothideomycetes</taxon>
        <taxon>Pleosporomycetidae</taxon>
        <taxon>Pleosporales</taxon>
        <taxon>Pleosporineae</taxon>
        <taxon>Phaeosphaeriaceae</taxon>
        <taxon>Ampelomyces</taxon>
    </lineage>
</organism>
<dbReference type="Proteomes" id="UP000800096">
    <property type="component" value="Unassembled WGS sequence"/>
</dbReference>
<dbReference type="AlphaFoldDB" id="A0A6A5QGS8"/>
<evidence type="ECO:0000313" key="2">
    <source>
        <dbReference type="EMBL" id="KAF1914713.1"/>
    </source>
</evidence>
<dbReference type="EMBL" id="ML979137">
    <property type="protein sequence ID" value="KAF1914713.1"/>
    <property type="molecule type" value="Genomic_DNA"/>
</dbReference>
<feature type="region of interest" description="Disordered" evidence="1">
    <location>
        <begin position="45"/>
        <end position="65"/>
    </location>
</feature>